<evidence type="ECO:0000313" key="1">
    <source>
        <dbReference type="EMBL" id="CAD8091470.1"/>
    </source>
</evidence>
<comment type="caution">
    <text evidence="1">The sequence shown here is derived from an EMBL/GenBank/DDBJ whole genome shotgun (WGS) entry which is preliminary data.</text>
</comment>
<organism evidence="1 2">
    <name type="scientific">Paramecium sonneborni</name>
    <dbReference type="NCBI Taxonomy" id="65129"/>
    <lineage>
        <taxon>Eukaryota</taxon>
        <taxon>Sar</taxon>
        <taxon>Alveolata</taxon>
        <taxon>Ciliophora</taxon>
        <taxon>Intramacronucleata</taxon>
        <taxon>Oligohymenophorea</taxon>
        <taxon>Peniculida</taxon>
        <taxon>Parameciidae</taxon>
        <taxon>Paramecium</taxon>
    </lineage>
</organism>
<gene>
    <name evidence="1" type="ORF">PSON_ATCC_30995.1.T0570288</name>
</gene>
<name>A0A8S1NFY3_9CILI</name>
<protein>
    <submittedName>
        <fullName evidence="1">Uncharacterized protein</fullName>
    </submittedName>
</protein>
<evidence type="ECO:0000313" key="2">
    <source>
        <dbReference type="Proteomes" id="UP000692954"/>
    </source>
</evidence>
<proteinExistence type="predicted"/>
<dbReference type="Proteomes" id="UP000692954">
    <property type="component" value="Unassembled WGS sequence"/>
</dbReference>
<keyword evidence="2" id="KW-1185">Reference proteome</keyword>
<dbReference type="AlphaFoldDB" id="A0A8S1NFY3"/>
<sequence length="78" mass="9140">MDSTNESCTNSSSFHSVFKLKVMKKFINCFFPEYNNFIDVAIYLLNSGQKIFNLVSTIKVICLSQYQQSYQVYQFILE</sequence>
<reference evidence="1" key="1">
    <citation type="submission" date="2021-01" db="EMBL/GenBank/DDBJ databases">
        <authorList>
            <consortium name="Genoscope - CEA"/>
            <person name="William W."/>
        </authorList>
    </citation>
    <scope>NUCLEOTIDE SEQUENCE</scope>
</reference>
<dbReference type="EMBL" id="CAJJDN010000057">
    <property type="protein sequence ID" value="CAD8091470.1"/>
    <property type="molecule type" value="Genomic_DNA"/>
</dbReference>
<accession>A0A8S1NFY3</accession>